<keyword evidence="1 7" id="KW-0963">Cytoplasm</keyword>
<accession>A0A501XA44</accession>
<dbReference type="PROSITE" id="PS01131">
    <property type="entry name" value="RRNA_A_DIMETH"/>
    <property type="match status" value="1"/>
</dbReference>
<evidence type="ECO:0000313" key="10">
    <source>
        <dbReference type="EMBL" id="TPE57371.1"/>
    </source>
</evidence>
<dbReference type="OrthoDB" id="9814755at2"/>
<dbReference type="SUPFAM" id="SSF53335">
    <property type="entry name" value="S-adenosyl-L-methionine-dependent methyltransferases"/>
    <property type="match status" value="1"/>
</dbReference>
<keyword evidence="2 7" id="KW-0698">rRNA processing</keyword>
<evidence type="ECO:0000256" key="8">
    <source>
        <dbReference type="PROSITE-ProRule" id="PRU01026"/>
    </source>
</evidence>
<dbReference type="InterPro" id="IPR029063">
    <property type="entry name" value="SAM-dependent_MTases_sf"/>
</dbReference>
<dbReference type="InterPro" id="IPR020596">
    <property type="entry name" value="rRNA_Ade_Mease_Trfase_CS"/>
</dbReference>
<sequence>MEIKAKKSFGQNFLINKNIQQKIVEAAEVNNEDVIEIGPGLGALTNHLIDKVKTLNCYELDLEIYNLWLNKALPSNIHFKHQDFLEANLDLENKLVVIGNIPYNITSDIIFKLIRSFKTLKRATLMVQKEVADRLVASPNSKAYSKLTLSVNLVASVKKIINVKANEFNPVPKVDSAVVRLDFVDNIDFNLEKMLHFIKIIFQFKRKTLINNLQTSYPKELIVKSLEKLNLSLNVRAEQLDLNQIKSLYVLLENL</sequence>
<comment type="similarity">
    <text evidence="7">Belongs to the class I-like SAM-binding methyltransferase superfamily. rRNA adenine N(6)-methyltransferase family. RsmA subfamily.</text>
</comment>
<comment type="caution">
    <text evidence="10">The sequence shown here is derived from an EMBL/GenBank/DDBJ whole genome shotgun (WGS) entry which is preliminary data.</text>
</comment>
<dbReference type="InterPro" id="IPR023165">
    <property type="entry name" value="rRNA_Ade_diMease-like_C"/>
</dbReference>
<comment type="catalytic activity">
    <reaction evidence="7">
        <text>adenosine(1518)/adenosine(1519) in 16S rRNA + 4 S-adenosyl-L-methionine = N(6)-dimethyladenosine(1518)/N(6)-dimethyladenosine(1519) in 16S rRNA + 4 S-adenosyl-L-homocysteine + 4 H(+)</text>
        <dbReference type="Rhea" id="RHEA:19609"/>
        <dbReference type="Rhea" id="RHEA-COMP:10232"/>
        <dbReference type="Rhea" id="RHEA-COMP:10233"/>
        <dbReference type="ChEBI" id="CHEBI:15378"/>
        <dbReference type="ChEBI" id="CHEBI:57856"/>
        <dbReference type="ChEBI" id="CHEBI:59789"/>
        <dbReference type="ChEBI" id="CHEBI:74411"/>
        <dbReference type="ChEBI" id="CHEBI:74493"/>
        <dbReference type="EC" id="2.1.1.182"/>
    </reaction>
</comment>
<feature type="binding site" evidence="7 8">
    <location>
        <position position="83"/>
    </location>
    <ligand>
        <name>S-adenosyl-L-methionine</name>
        <dbReference type="ChEBI" id="CHEBI:59789"/>
    </ligand>
</feature>
<dbReference type="NCBIfam" id="TIGR00755">
    <property type="entry name" value="ksgA"/>
    <property type="match status" value="1"/>
</dbReference>
<dbReference type="InterPro" id="IPR001737">
    <property type="entry name" value="KsgA/Erm"/>
</dbReference>
<dbReference type="Gene3D" id="1.10.8.100">
    <property type="entry name" value="Ribosomal RNA adenine dimethylase-like, domain 2"/>
    <property type="match status" value="1"/>
</dbReference>
<feature type="binding site" evidence="7 8">
    <location>
        <position position="59"/>
    </location>
    <ligand>
        <name>S-adenosyl-L-methionine</name>
        <dbReference type="ChEBI" id="CHEBI:59789"/>
    </ligand>
</feature>
<comment type="function">
    <text evidence="7">Specifically dimethylates two adjacent adenosines (A1518 and A1519) in the loop of a conserved hairpin near the 3'-end of 16S rRNA in the 30S particle. May play a critical role in biogenesis of 30S subunits.</text>
</comment>
<feature type="binding site" evidence="7 8">
    <location>
        <position position="12"/>
    </location>
    <ligand>
        <name>S-adenosyl-L-methionine</name>
        <dbReference type="ChEBI" id="CHEBI:59789"/>
    </ligand>
</feature>
<dbReference type="EC" id="2.1.1.182" evidence="7"/>
<reference evidence="10 11" key="1">
    <citation type="submission" date="2019-06" db="EMBL/GenBank/DDBJ databases">
        <title>Mycoplasma falconis type strain whole genome sequence.</title>
        <authorList>
            <person name="Spergser J."/>
        </authorList>
    </citation>
    <scope>NUCLEOTIDE SEQUENCE [LARGE SCALE GENOMIC DNA]</scope>
    <source>
        <strain evidence="10 11">ATCC 51372</strain>
    </source>
</reference>
<dbReference type="PROSITE" id="PS51689">
    <property type="entry name" value="SAM_RNA_A_N6_MT"/>
    <property type="match status" value="1"/>
</dbReference>
<evidence type="ECO:0000256" key="4">
    <source>
        <dbReference type="ARBA" id="ARBA00022679"/>
    </source>
</evidence>
<protein>
    <recommendedName>
        <fullName evidence="7">Ribosomal RNA small subunit methyltransferase A</fullName>
        <ecNumber evidence="7">2.1.1.182</ecNumber>
    </recommendedName>
    <alternativeName>
        <fullName evidence="7">16S rRNA (adenine(1518)-N(6)/adenine(1519)-N(6))-dimethyltransferase</fullName>
    </alternativeName>
    <alternativeName>
        <fullName evidence="7">16S rRNA dimethyladenosine transferase</fullName>
    </alternativeName>
    <alternativeName>
        <fullName evidence="7">16S rRNA dimethylase</fullName>
    </alternativeName>
    <alternativeName>
        <fullName evidence="7">S-adenosylmethionine-6-N', N'-adenosyl(rRNA) dimethyltransferase</fullName>
    </alternativeName>
</protein>
<dbReference type="EMBL" id="VFSS01000005">
    <property type="protein sequence ID" value="TPE57371.1"/>
    <property type="molecule type" value="Genomic_DNA"/>
</dbReference>
<keyword evidence="3 7" id="KW-0489">Methyltransferase</keyword>
<feature type="domain" description="Ribosomal RNA adenine methylase transferase N-terminal" evidence="9">
    <location>
        <begin position="19"/>
        <end position="185"/>
    </location>
</feature>
<feature type="binding site" evidence="7 8">
    <location>
        <position position="100"/>
    </location>
    <ligand>
        <name>S-adenosyl-L-methionine</name>
        <dbReference type="ChEBI" id="CHEBI:59789"/>
    </ligand>
</feature>
<evidence type="ECO:0000256" key="7">
    <source>
        <dbReference type="HAMAP-Rule" id="MF_00607"/>
    </source>
</evidence>
<dbReference type="InterPro" id="IPR011530">
    <property type="entry name" value="rRNA_adenine_dimethylase"/>
</dbReference>
<evidence type="ECO:0000256" key="2">
    <source>
        <dbReference type="ARBA" id="ARBA00022552"/>
    </source>
</evidence>
<keyword evidence="5 7" id="KW-0949">S-adenosyl-L-methionine</keyword>
<gene>
    <name evidence="7 10" type="primary">rsmA</name>
    <name evidence="7" type="synonym">ksgA</name>
    <name evidence="10" type="ORF">FJO69_01965</name>
</gene>
<dbReference type="SMART" id="SM00650">
    <property type="entry name" value="rADc"/>
    <property type="match status" value="1"/>
</dbReference>
<keyword evidence="11" id="KW-1185">Reference proteome</keyword>
<keyword evidence="6 7" id="KW-0694">RNA-binding</keyword>
<dbReference type="PANTHER" id="PTHR11727:SF7">
    <property type="entry name" value="DIMETHYLADENOSINE TRANSFERASE-RELATED"/>
    <property type="match status" value="1"/>
</dbReference>
<evidence type="ECO:0000313" key="11">
    <source>
        <dbReference type="Proteomes" id="UP000319776"/>
    </source>
</evidence>
<evidence type="ECO:0000256" key="3">
    <source>
        <dbReference type="ARBA" id="ARBA00022603"/>
    </source>
</evidence>
<name>A0A501XA44_9BACT</name>
<feature type="binding site" evidence="7 8">
    <location>
        <position position="38"/>
    </location>
    <ligand>
        <name>S-adenosyl-L-methionine</name>
        <dbReference type="ChEBI" id="CHEBI:59789"/>
    </ligand>
</feature>
<proteinExistence type="inferred from homology"/>
<evidence type="ECO:0000256" key="6">
    <source>
        <dbReference type="ARBA" id="ARBA00022884"/>
    </source>
</evidence>
<feature type="binding site" evidence="7 8">
    <location>
        <position position="14"/>
    </location>
    <ligand>
        <name>S-adenosyl-L-methionine</name>
        <dbReference type="ChEBI" id="CHEBI:59789"/>
    </ligand>
</feature>
<dbReference type="GO" id="GO:0005737">
    <property type="term" value="C:cytoplasm"/>
    <property type="evidence" value="ECO:0007669"/>
    <property type="project" value="UniProtKB-SubCell"/>
</dbReference>
<dbReference type="GO" id="GO:0052908">
    <property type="term" value="F:16S rRNA (adenine(1518)-N(6)/adenine(1519)-N(6))-dimethyltransferase activity"/>
    <property type="evidence" value="ECO:0007669"/>
    <property type="project" value="UniProtKB-EC"/>
</dbReference>
<evidence type="ECO:0000256" key="1">
    <source>
        <dbReference type="ARBA" id="ARBA00022490"/>
    </source>
</evidence>
<dbReference type="Pfam" id="PF00398">
    <property type="entry name" value="RrnaAD"/>
    <property type="match status" value="1"/>
</dbReference>
<dbReference type="Gene3D" id="3.40.50.150">
    <property type="entry name" value="Vaccinia Virus protein VP39"/>
    <property type="match status" value="1"/>
</dbReference>
<dbReference type="HAMAP" id="MF_00607">
    <property type="entry name" value="16SrRNA_methyltr_A"/>
    <property type="match status" value="1"/>
</dbReference>
<evidence type="ECO:0000256" key="5">
    <source>
        <dbReference type="ARBA" id="ARBA00022691"/>
    </source>
</evidence>
<dbReference type="PANTHER" id="PTHR11727">
    <property type="entry name" value="DIMETHYLADENOSINE TRANSFERASE"/>
    <property type="match status" value="1"/>
</dbReference>
<dbReference type="Proteomes" id="UP000319776">
    <property type="component" value="Unassembled WGS sequence"/>
</dbReference>
<comment type="subcellular location">
    <subcellularLocation>
        <location evidence="7">Cytoplasm</location>
    </subcellularLocation>
</comment>
<dbReference type="GO" id="GO:0003723">
    <property type="term" value="F:RNA binding"/>
    <property type="evidence" value="ECO:0007669"/>
    <property type="project" value="UniProtKB-UniRule"/>
</dbReference>
<evidence type="ECO:0000259" key="9">
    <source>
        <dbReference type="SMART" id="SM00650"/>
    </source>
</evidence>
<dbReference type="CDD" id="cd02440">
    <property type="entry name" value="AdoMet_MTases"/>
    <property type="match status" value="1"/>
</dbReference>
<dbReference type="RefSeq" id="WP_140781318.1">
    <property type="nucleotide sequence ID" value="NZ_VFSS01000005.1"/>
</dbReference>
<keyword evidence="4 7" id="KW-0808">Transferase</keyword>
<organism evidence="10 11">
    <name type="scientific">[Mycoplasma] falconis</name>
    <dbReference type="NCBI Taxonomy" id="92403"/>
    <lineage>
        <taxon>Bacteria</taxon>
        <taxon>Bacillati</taxon>
        <taxon>Mycoplasmatota</taxon>
        <taxon>Mycoplasmoidales</taxon>
        <taxon>Metamycoplasmataceae</taxon>
        <taxon>Metamycoplasma</taxon>
    </lineage>
</organism>
<dbReference type="AlphaFoldDB" id="A0A501XA44"/>
<dbReference type="InterPro" id="IPR020598">
    <property type="entry name" value="rRNA_Ade_methylase_Trfase_N"/>
</dbReference>